<feature type="non-terminal residue" evidence="1">
    <location>
        <position position="1"/>
    </location>
</feature>
<comment type="caution">
    <text evidence="1">The sequence shown here is derived from an EMBL/GenBank/DDBJ whole genome shotgun (WGS) entry which is preliminary data.</text>
</comment>
<accession>A0A0F8YS79</accession>
<dbReference type="AlphaFoldDB" id="A0A0F8YS79"/>
<reference evidence="1" key="1">
    <citation type="journal article" date="2015" name="Nature">
        <title>Complex archaea that bridge the gap between prokaryotes and eukaryotes.</title>
        <authorList>
            <person name="Spang A."/>
            <person name="Saw J.H."/>
            <person name="Jorgensen S.L."/>
            <person name="Zaremba-Niedzwiedzka K."/>
            <person name="Martijn J."/>
            <person name="Lind A.E."/>
            <person name="van Eijk R."/>
            <person name="Schleper C."/>
            <person name="Guy L."/>
            <person name="Ettema T.J."/>
        </authorList>
    </citation>
    <scope>NUCLEOTIDE SEQUENCE</scope>
</reference>
<sequence length="154" mass="16491">SMKKFILFLTLVAFLVIPAKALAVESATATMYQAGTWTVVKIVWVSHTDGTVSYTFSDMIMKKIRGMTIYIADTDPGATAPTSYSITFANEYTVDIFGGSLSARSATVGEHAPPIIGGAYGERPIGQSLQMEIVSAGNTKGGTVALWFRPDLWG</sequence>
<dbReference type="EMBL" id="LAZR01051846">
    <property type="protein sequence ID" value="KKK84292.1"/>
    <property type="molecule type" value="Genomic_DNA"/>
</dbReference>
<evidence type="ECO:0000313" key="1">
    <source>
        <dbReference type="EMBL" id="KKK84292.1"/>
    </source>
</evidence>
<gene>
    <name evidence="1" type="ORF">LCGC14_2784810</name>
</gene>
<organism evidence="1">
    <name type="scientific">marine sediment metagenome</name>
    <dbReference type="NCBI Taxonomy" id="412755"/>
    <lineage>
        <taxon>unclassified sequences</taxon>
        <taxon>metagenomes</taxon>
        <taxon>ecological metagenomes</taxon>
    </lineage>
</organism>
<name>A0A0F8YS79_9ZZZZ</name>
<proteinExistence type="predicted"/>
<protein>
    <submittedName>
        <fullName evidence="1">Uncharacterized protein</fullName>
    </submittedName>
</protein>